<reference evidence="6 7" key="1">
    <citation type="journal article" date="2018" name="Nat. Biotechnol.">
        <title>A standardized bacterial taxonomy based on genome phylogeny substantially revises the tree of life.</title>
        <authorList>
            <person name="Parks D.H."/>
            <person name="Chuvochina M."/>
            <person name="Waite D.W."/>
            <person name="Rinke C."/>
            <person name="Skarshewski A."/>
            <person name="Chaumeil P.A."/>
            <person name="Hugenholtz P."/>
        </authorList>
    </citation>
    <scope>NUCLEOTIDE SEQUENCE [LARGE SCALE GENOMIC DNA]</scope>
    <source>
        <strain evidence="6">UBA8844</strain>
    </source>
</reference>
<dbReference type="Proteomes" id="UP000264071">
    <property type="component" value="Unassembled WGS sequence"/>
</dbReference>
<keyword evidence="2 4" id="KW-0238">DNA-binding</keyword>
<evidence type="ECO:0000256" key="3">
    <source>
        <dbReference type="ARBA" id="ARBA00023163"/>
    </source>
</evidence>
<organism evidence="6 7">
    <name type="scientific">Gemmatimonas aurantiaca</name>
    <dbReference type="NCBI Taxonomy" id="173480"/>
    <lineage>
        <taxon>Bacteria</taxon>
        <taxon>Pseudomonadati</taxon>
        <taxon>Gemmatimonadota</taxon>
        <taxon>Gemmatimonadia</taxon>
        <taxon>Gemmatimonadales</taxon>
        <taxon>Gemmatimonadaceae</taxon>
        <taxon>Gemmatimonas</taxon>
    </lineage>
</organism>
<dbReference type="SUPFAM" id="SSF48498">
    <property type="entry name" value="Tetracyclin repressor-like, C-terminal domain"/>
    <property type="match status" value="1"/>
</dbReference>
<evidence type="ECO:0000313" key="6">
    <source>
        <dbReference type="EMBL" id="HCT57681.1"/>
    </source>
</evidence>
<evidence type="ECO:0000256" key="1">
    <source>
        <dbReference type="ARBA" id="ARBA00023015"/>
    </source>
</evidence>
<comment type="caution">
    <text evidence="6">The sequence shown here is derived from an EMBL/GenBank/DDBJ whole genome shotgun (WGS) entry which is preliminary data.</text>
</comment>
<feature type="domain" description="HTH tetR-type" evidence="5">
    <location>
        <begin position="9"/>
        <end position="69"/>
    </location>
</feature>
<dbReference type="PANTHER" id="PTHR47506:SF7">
    <property type="entry name" value="TRANSCRIPTIONAL REGULATORY PROTEIN"/>
    <property type="match status" value="1"/>
</dbReference>
<dbReference type="InterPro" id="IPR009057">
    <property type="entry name" value="Homeodomain-like_sf"/>
</dbReference>
<keyword evidence="1" id="KW-0805">Transcription regulation</keyword>
<dbReference type="GO" id="GO:0003677">
    <property type="term" value="F:DNA binding"/>
    <property type="evidence" value="ECO:0007669"/>
    <property type="project" value="UniProtKB-UniRule"/>
</dbReference>
<evidence type="ECO:0000256" key="2">
    <source>
        <dbReference type="ARBA" id="ARBA00023125"/>
    </source>
</evidence>
<evidence type="ECO:0000256" key="4">
    <source>
        <dbReference type="PROSITE-ProRule" id="PRU00335"/>
    </source>
</evidence>
<dbReference type="Pfam" id="PF00440">
    <property type="entry name" value="TetR_N"/>
    <property type="match status" value="1"/>
</dbReference>
<protein>
    <submittedName>
        <fullName evidence="6">TetR/AcrR family transcriptional regulator</fullName>
    </submittedName>
</protein>
<dbReference type="InterPro" id="IPR036271">
    <property type="entry name" value="Tet_transcr_reg_TetR-rel_C_sf"/>
</dbReference>
<dbReference type="EMBL" id="DPIY01000010">
    <property type="protein sequence ID" value="HCT57681.1"/>
    <property type="molecule type" value="Genomic_DNA"/>
</dbReference>
<dbReference type="Gene3D" id="1.10.10.60">
    <property type="entry name" value="Homeodomain-like"/>
    <property type="match status" value="1"/>
</dbReference>
<dbReference type="InterPro" id="IPR001647">
    <property type="entry name" value="HTH_TetR"/>
</dbReference>
<dbReference type="SUPFAM" id="SSF46689">
    <property type="entry name" value="Homeodomain-like"/>
    <property type="match status" value="1"/>
</dbReference>
<evidence type="ECO:0000313" key="7">
    <source>
        <dbReference type="Proteomes" id="UP000264071"/>
    </source>
</evidence>
<name>A0A3D4V997_9BACT</name>
<dbReference type="PANTHER" id="PTHR47506">
    <property type="entry name" value="TRANSCRIPTIONAL REGULATORY PROTEIN"/>
    <property type="match status" value="1"/>
</dbReference>
<dbReference type="PRINTS" id="PR00455">
    <property type="entry name" value="HTHTETR"/>
</dbReference>
<sequence length="182" mass="20380">MRTSKEQVEKNREVLLEAASQGYRRLGFEGVRVADIMQEAGLTHGGFYGYFASKEDMAAQAFSHYFGLLTERLRGRVERGETLGDYADRYLSRRNRDHPDQACLFSSLSGEVVRQPDPVRRAYTEGLEAYLAEFTNMTGNRQDAIAAFATLIGAMSLARAVDDEALSREILEAGKRALNTTR</sequence>
<dbReference type="Gene3D" id="1.10.357.10">
    <property type="entry name" value="Tetracycline Repressor, domain 2"/>
    <property type="match status" value="1"/>
</dbReference>
<dbReference type="OMA" id="EAMSCGF"/>
<keyword evidence="3" id="KW-0804">Transcription</keyword>
<feature type="DNA-binding region" description="H-T-H motif" evidence="4">
    <location>
        <begin position="32"/>
        <end position="51"/>
    </location>
</feature>
<evidence type="ECO:0000259" key="5">
    <source>
        <dbReference type="PROSITE" id="PS50977"/>
    </source>
</evidence>
<accession>A0A3D4V997</accession>
<proteinExistence type="predicted"/>
<gene>
    <name evidence="6" type="ORF">DGD08_10820</name>
</gene>
<dbReference type="PROSITE" id="PS50977">
    <property type="entry name" value="HTH_TETR_2"/>
    <property type="match status" value="1"/>
</dbReference>
<dbReference type="AlphaFoldDB" id="A0A3D4V997"/>